<dbReference type="AlphaFoldDB" id="A0A9K3M7S7"/>
<reference evidence="2" key="2">
    <citation type="submission" date="2021-04" db="EMBL/GenBank/DDBJ databases">
        <authorList>
            <person name="Podell S."/>
        </authorList>
    </citation>
    <scope>NUCLEOTIDE SEQUENCE</scope>
    <source>
        <strain evidence="2">Hildebrandi</strain>
    </source>
</reference>
<dbReference type="EMBL" id="JAGRRH010000001">
    <property type="protein sequence ID" value="KAG7374811.1"/>
    <property type="molecule type" value="Genomic_DNA"/>
</dbReference>
<organism evidence="2 3">
    <name type="scientific">Nitzschia inconspicua</name>
    <dbReference type="NCBI Taxonomy" id="303405"/>
    <lineage>
        <taxon>Eukaryota</taxon>
        <taxon>Sar</taxon>
        <taxon>Stramenopiles</taxon>
        <taxon>Ochrophyta</taxon>
        <taxon>Bacillariophyta</taxon>
        <taxon>Bacillariophyceae</taxon>
        <taxon>Bacillariophycidae</taxon>
        <taxon>Bacillariales</taxon>
        <taxon>Bacillariaceae</taxon>
        <taxon>Nitzschia</taxon>
    </lineage>
</organism>
<keyword evidence="1" id="KW-0732">Signal</keyword>
<keyword evidence="3" id="KW-1185">Reference proteome</keyword>
<dbReference type="Proteomes" id="UP000693970">
    <property type="component" value="Unassembled WGS sequence"/>
</dbReference>
<comment type="caution">
    <text evidence="2">The sequence shown here is derived from an EMBL/GenBank/DDBJ whole genome shotgun (WGS) entry which is preliminary data.</text>
</comment>
<dbReference type="OrthoDB" id="43357at2759"/>
<evidence type="ECO:0000313" key="2">
    <source>
        <dbReference type="EMBL" id="KAG7374811.1"/>
    </source>
</evidence>
<sequence length="212" mass="23555">MRRTSTSIRYSWVLVMTTAILRASTSRACAFVLCHTMYLQRPHWSVSQYQSMPMAQGMSSKEGNHLSALSNAYLENDLVSVKVPSRLLVSNPTSSQKDDGRRFCVVRPDATVVPLCRHEDDVETDLFIDPRTLSDKFWQDITDDLIDKTYGEGWYGQRPVPSLGGGPGYGAEADEIWSIDEPILSQLEDDGVELPVLDVGIAHGEKARGGAY</sequence>
<name>A0A9K3M7S7_9STRA</name>
<accession>A0A9K3M7S7</accession>
<reference evidence="2" key="1">
    <citation type="journal article" date="2021" name="Sci. Rep.">
        <title>Diploid genomic architecture of Nitzschia inconspicua, an elite biomass production diatom.</title>
        <authorList>
            <person name="Oliver A."/>
            <person name="Podell S."/>
            <person name="Pinowska A."/>
            <person name="Traller J.C."/>
            <person name="Smith S.R."/>
            <person name="McClure R."/>
            <person name="Beliaev A."/>
            <person name="Bohutskyi P."/>
            <person name="Hill E.A."/>
            <person name="Rabines A."/>
            <person name="Zheng H."/>
            <person name="Allen L.Z."/>
            <person name="Kuo A."/>
            <person name="Grigoriev I.V."/>
            <person name="Allen A.E."/>
            <person name="Hazlebeck D."/>
            <person name="Allen E.E."/>
        </authorList>
    </citation>
    <scope>NUCLEOTIDE SEQUENCE</scope>
    <source>
        <strain evidence="2">Hildebrandi</strain>
    </source>
</reference>
<evidence type="ECO:0000313" key="3">
    <source>
        <dbReference type="Proteomes" id="UP000693970"/>
    </source>
</evidence>
<protein>
    <submittedName>
        <fullName evidence="2">Uncharacterized protein</fullName>
    </submittedName>
</protein>
<feature type="signal peptide" evidence="1">
    <location>
        <begin position="1"/>
        <end position="30"/>
    </location>
</feature>
<proteinExistence type="predicted"/>
<gene>
    <name evidence="2" type="ORF">IV203_013906</name>
</gene>
<feature type="chain" id="PRO_5039928041" evidence="1">
    <location>
        <begin position="31"/>
        <end position="212"/>
    </location>
</feature>
<evidence type="ECO:0000256" key="1">
    <source>
        <dbReference type="SAM" id="SignalP"/>
    </source>
</evidence>